<keyword evidence="2" id="KW-1185">Reference proteome</keyword>
<dbReference type="AlphaFoldDB" id="A0A433QJ38"/>
<name>A0A433QJ38_9FUNG</name>
<reference evidence="1 2" key="1">
    <citation type="journal article" date="2018" name="New Phytol.">
        <title>Phylogenomics of Endogonaceae and evolution of mycorrhizas within Mucoromycota.</title>
        <authorList>
            <person name="Chang Y."/>
            <person name="Desiro A."/>
            <person name="Na H."/>
            <person name="Sandor L."/>
            <person name="Lipzen A."/>
            <person name="Clum A."/>
            <person name="Barry K."/>
            <person name="Grigoriev I.V."/>
            <person name="Martin F.M."/>
            <person name="Stajich J.E."/>
            <person name="Smith M.E."/>
            <person name="Bonito G."/>
            <person name="Spatafora J.W."/>
        </authorList>
    </citation>
    <scope>NUCLEOTIDE SEQUENCE [LARGE SCALE GENOMIC DNA]</scope>
    <source>
        <strain evidence="1 2">AD002</strain>
    </source>
</reference>
<protein>
    <submittedName>
        <fullName evidence="1">Uncharacterized protein</fullName>
    </submittedName>
</protein>
<evidence type="ECO:0000313" key="1">
    <source>
        <dbReference type="EMBL" id="RUS29813.1"/>
    </source>
</evidence>
<accession>A0A433QJ38</accession>
<dbReference type="EMBL" id="RBNJ01004652">
    <property type="protein sequence ID" value="RUS29813.1"/>
    <property type="molecule type" value="Genomic_DNA"/>
</dbReference>
<gene>
    <name evidence="1" type="ORF">BC938DRAFT_480210</name>
</gene>
<proteinExistence type="predicted"/>
<sequence>MHLHILVNDVRLLEKAGYDKQLPSLSLATVNWTFTLQTCLELTVKEYFKNADVSRWSYLGFLETVKPLCISCSGSNADCDSMWWRKFKDCLNHLIEEEKHCQQNDISKE</sequence>
<dbReference type="Proteomes" id="UP000274822">
    <property type="component" value="Unassembled WGS sequence"/>
</dbReference>
<comment type="caution">
    <text evidence="1">The sequence shown here is derived from an EMBL/GenBank/DDBJ whole genome shotgun (WGS) entry which is preliminary data.</text>
</comment>
<evidence type="ECO:0000313" key="2">
    <source>
        <dbReference type="Proteomes" id="UP000274822"/>
    </source>
</evidence>
<organism evidence="1 2">
    <name type="scientific">Jimgerdemannia flammicorona</name>
    <dbReference type="NCBI Taxonomy" id="994334"/>
    <lineage>
        <taxon>Eukaryota</taxon>
        <taxon>Fungi</taxon>
        <taxon>Fungi incertae sedis</taxon>
        <taxon>Mucoromycota</taxon>
        <taxon>Mucoromycotina</taxon>
        <taxon>Endogonomycetes</taxon>
        <taxon>Endogonales</taxon>
        <taxon>Endogonaceae</taxon>
        <taxon>Jimgerdemannia</taxon>
    </lineage>
</organism>